<dbReference type="Pfam" id="PF25962">
    <property type="entry name" value="TIL_OTOGL_Mucin"/>
    <property type="match status" value="1"/>
</dbReference>
<dbReference type="SMART" id="SM00216">
    <property type="entry name" value="VWD"/>
    <property type="match status" value="4"/>
</dbReference>
<feature type="compositionally biased region" description="Low complexity" evidence="9">
    <location>
        <begin position="1419"/>
        <end position="1434"/>
    </location>
</feature>
<feature type="region of interest" description="Disordered" evidence="9">
    <location>
        <begin position="1380"/>
        <end position="1399"/>
    </location>
</feature>
<dbReference type="InterPro" id="IPR058753">
    <property type="entry name" value="TIL_OTOGL_Mucin"/>
</dbReference>
<feature type="domain" description="CTCK" evidence="10">
    <location>
        <begin position="2935"/>
        <end position="3041"/>
    </location>
</feature>
<dbReference type="InterPro" id="IPR002919">
    <property type="entry name" value="TIL_dom"/>
</dbReference>
<dbReference type="GO" id="GO:0031012">
    <property type="term" value="C:extracellular matrix"/>
    <property type="evidence" value="ECO:0007669"/>
    <property type="project" value="TreeGrafter"/>
</dbReference>
<evidence type="ECO:0000259" key="12">
    <source>
        <dbReference type="PROSITE" id="PS51233"/>
    </source>
</evidence>
<feature type="region of interest" description="Disordered" evidence="9">
    <location>
        <begin position="2093"/>
        <end position="2113"/>
    </location>
</feature>
<evidence type="ECO:0000256" key="3">
    <source>
        <dbReference type="ARBA" id="ARBA00022729"/>
    </source>
</evidence>
<feature type="compositionally biased region" description="Low complexity" evidence="9">
    <location>
        <begin position="1781"/>
        <end position="1845"/>
    </location>
</feature>
<evidence type="ECO:0000313" key="13">
    <source>
        <dbReference type="Ensembl" id="ENSNNAP00000012093.1"/>
    </source>
</evidence>
<dbReference type="SMART" id="SM00215">
    <property type="entry name" value="VWC_out"/>
    <property type="match status" value="2"/>
</dbReference>
<accession>A0A8C6XCC2</accession>
<dbReference type="PROSITE" id="PS51233">
    <property type="entry name" value="VWFD"/>
    <property type="match status" value="4"/>
</dbReference>
<keyword evidence="5" id="KW-0186">Copper</keyword>
<feature type="region of interest" description="Disordered" evidence="9">
    <location>
        <begin position="2247"/>
        <end position="2500"/>
    </location>
</feature>
<dbReference type="Pfam" id="PF23244">
    <property type="entry name" value="VWF"/>
    <property type="match status" value="1"/>
</dbReference>
<evidence type="ECO:0000256" key="6">
    <source>
        <dbReference type="ARBA" id="ARBA00023157"/>
    </source>
</evidence>
<keyword evidence="14" id="KW-1185">Reference proteome</keyword>
<dbReference type="PROSITE" id="PS01185">
    <property type="entry name" value="CTCK_1"/>
    <property type="match status" value="1"/>
</dbReference>
<evidence type="ECO:0000256" key="5">
    <source>
        <dbReference type="ARBA" id="ARBA00023008"/>
    </source>
</evidence>
<dbReference type="SMART" id="SM00832">
    <property type="entry name" value="C8"/>
    <property type="match status" value="4"/>
</dbReference>
<dbReference type="GeneTree" id="ENSGT00940000156076"/>
<dbReference type="SUPFAM" id="SSF57567">
    <property type="entry name" value="Serine protease inhibitors"/>
    <property type="match status" value="3"/>
</dbReference>
<feature type="compositionally biased region" description="Low complexity" evidence="9">
    <location>
        <begin position="1215"/>
        <end position="1227"/>
    </location>
</feature>
<evidence type="ECO:0000256" key="2">
    <source>
        <dbReference type="ARBA" id="ARBA00022525"/>
    </source>
</evidence>
<feature type="domain" description="VWFD" evidence="12">
    <location>
        <begin position="2609"/>
        <end position="2800"/>
    </location>
</feature>
<dbReference type="Ensembl" id="ENSNNAT00000012650.1">
    <property type="protein sequence ID" value="ENSNNAP00000012093.1"/>
    <property type="gene ID" value="ENSNNAG00000007573.1"/>
</dbReference>
<keyword evidence="2" id="KW-0964">Secreted</keyword>
<dbReference type="SUPFAM" id="SSF57603">
    <property type="entry name" value="FnI-like domain"/>
    <property type="match status" value="1"/>
</dbReference>
<evidence type="ECO:0000259" key="11">
    <source>
        <dbReference type="PROSITE" id="PS50184"/>
    </source>
</evidence>
<dbReference type="InterPro" id="IPR006207">
    <property type="entry name" value="Cys_knot_C"/>
</dbReference>
<dbReference type="PANTHER" id="PTHR11339">
    <property type="entry name" value="EXTRACELLULAR MATRIX GLYCOPROTEIN RELATED"/>
    <property type="match status" value="1"/>
</dbReference>
<protein>
    <recommendedName>
        <fullName evidence="15">Mucin-5AC</fullName>
    </recommendedName>
</protein>
<keyword evidence="6" id="KW-1015">Disulfide bond</keyword>
<evidence type="ECO:0000256" key="7">
    <source>
        <dbReference type="ARBA" id="ARBA00023180"/>
    </source>
</evidence>
<dbReference type="InterPro" id="IPR001007">
    <property type="entry name" value="VWF_dom"/>
</dbReference>
<dbReference type="OrthoDB" id="160294at2759"/>
<dbReference type="Pfam" id="PF08742">
    <property type="entry name" value="C8"/>
    <property type="match status" value="4"/>
</dbReference>
<dbReference type="InterPro" id="IPR050780">
    <property type="entry name" value="Mucin_vWF_Thrombospondin_sf"/>
</dbReference>
<dbReference type="PROSITE" id="PS50184">
    <property type="entry name" value="VWFC_2"/>
    <property type="match status" value="1"/>
</dbReference>
<keyword evidence="4" id="KW-0677">Repeat</keyword>
<dbReference type="PANTHER" id="PTHR11339:SF408">
    <property type="entry name" value="MUCIN-5B"/>
    <property type="match status" value="1"/>
</dbReference>
<dbReference type="GO" id="GO:0005615">
    <property type="term" value="C:extracellular space"/>
    <property type="evidence" value="ECO:0007669"/>
    <property type="project" value="TreeGrafter"/>
</dbReference>
<organism evidence="13 14">
    <name type="scientific">Naja naja</name>
    <name type="common">Indian cobra</name>
    <dbReference type="NCBI Taxonomy" id="35670"/>
    <lineage>
        <taxon>Eukaryota</taxon>
        <taxon>Metazoa</taxon>
        <taxon>Chordata</taxon>
        <taxon>Craniata</taxon>
        <taxon>Vertebrata</taxon>
        <taxon>Euteleostomi</taxon>
        <taxon>Lepidosauria</taxon>
        <taxon>Squamata</taxon>
        <taxon>Bifurcata</taxon>
        <taxon>Unidentata</taxon>
        <taxon>Episquamata</taxon>
        <taxon>Toxicofera</taxon>
        <taxon>Serpentes</taxon>
        <taxon>Colubroidea</taxon>
        <taxon>Elapidae</taxon>
        <taxon>Elapinae</taxon>
        <taxon>Naja</taxon>
    </lineage>
</organism>
<feature type="compositionally biased region" description="Low complexity" evidence="9">
    <location>
        <begin position="2252"/>
        <end position="2341"/>
    </location>
</feature>
<feature type="domain" description="VWFD" evidence="12">
    <location>
        <begin position="741"/>
        <end position="912"/>
    </location>
</feature>
<feature type="region of interest" description="Disordered" evidence="9">
    <location>
        <begin position="1419"/>
        <end position="1442"/>
    </location>
</feature>
<dbReference type="InterPro" id="IPR025155">
    <property type="entry name" value="WxxW_domain"/>
</dbReference>
<feature type="domain" description="VWFD" evidence="12">
    <location>
        <begin position="335"/>
        <end position="492"/>
    </location>
</feature>
<dbReference type="FunFam" id="2.10.25.10:FF:000153">
    <property type="entry name" value="MUC5B isoform 1"/>
    <property type="match status" value="1"/>
</dbReference>
<reference evidence="13" key="1">
    <citation type="submission" date="2025-08" db="UniProtKB">
        <authorList>
            <consortium name="Ensembl"/>
        </authorList>
    </citation>
    <scope>IDENTIFICATION</scope>
</reference>
<feature type="region of interest" description="Disordered" evidence="9">
    <location>
        <begin position="1494"/>
        <end position="1514"/>
    </location>
</feature>
<feature type="region of interest" description="Disordered" evidence="9">
    <location>
        <begin position="1647"/>
        <end position="1737"/>
    </location>
</feature>
<evidence type="ECO:0000259" key="10">
    <source>
        <dbReference type="PROSITE" id="PS01225"/>
    </source>
</evidence>
<dbReference type="Gene3D" id="2.10.25.10">
    <property type="entry name" value="Laminin"/>
    <property type="match status" value="3"/>
</dbReference>
<feature type="compositionally biased region" description="Low complexity" evidence="9">
    <location>
        <begin position="2348"/>
        <end position="2497"/>
    </location>
</feature>
<evidence type="ECO:0008006" key="15">
    <source>
        <dbReference type="Google" id="ProtNLM"/>
    </source>
</evidence>
<feature type="domain" description="VWFD" evidence="12">
    <location>
        <begin position="1"/>
        <end position="152"/>
    </location>
</feature>
<evidence type="ECO:0000256" key="1">
    <source>
        <dbReference type="ARBA" id="ARBA00004613"/>
    </source>
</evidence>
<dbReference type="Pfam" id="PF13330">
    <property type="entry name" value="Mucin2_WxxW"/>
    <property type="match status" value="4"/>
</dbReference>
<name>A0A8C6XCC2_NAJNA</name>
<proteinExistence type="predicted"/>
<feature type="compositionally biased region" description="Low complexity" evidence="9">
    <location>
        <begin position="1653"/>
        <end position="1737"/>
    </location>
</feature>
<feature type="region of interest" description="Disordered" evidence="9">
    <location>
        <begin position="1215"/>
        <end position="1241"/>
    </location>
</feature>
<comment type="caution">
    <text evidence="8">Lacks conserved residue(s) required for the propagation of feature annotation.</text>
</comment>
<dbReference type="SMART" id="SM00214">
    <property type="entry name" value="VWC"/>
    <property type="match status" value="2"/>
</dbReference>
<dbReference type="Pfam" id="PF00094">
    <property type="entry name" value="VWD"/>
    <property type="match status" value="4"/>
</dbReference>
<keyword evidence="3" id="KW-0732">Signal</keyword>
<dbReference type="InterPro" id="IPR036084">
    <property type="entry name" value="Ser_inhib-like_sf"/>
</dbReference>
<comment type="subcellular location">
    <subcellularLocation>
        <location evidence="1">Secreted</location>
    </subcellularLocation>
</comment>
<dbReference type="FunFam" id="2.10.25.10:FF:000674">
    <property type="entry name" value="Mucin-2"/>
    <property type="match status" value="1"/>
</dbReference>
<reference evidence="13" key="2">
    <citation type="submission" date="2025-09" db="UniProtKB">
        <authorList>
            <consortium name="Ensembl"/>
        </authorList>
    </citation>
    <scope>IDENTIFICATION</scope>
</reference>
<feature type="region of interest" description="Disordered" evidence="9">
    <location>
        <begin position="1754"/>
        <end position="2004"/>
    </location>
</feature>
<feature type="domain" description="VWFC" evidence="11">
    <location>
        <begin position="2888"/>
        <end position="2959"/>
    </location>
</feature>
<feature type="compositionally biased region" description="Low complexity" evidence="9">
    <location>
        <begin position="1926"/>
        <end position="1993"/>
    </location>
</feature>
<keyword evidence="7" id="KW-0325">Glycoprotein</keyword>
<evidence type="ECO:0000313" key="14">
    <source>
        <dbReference type="Proteomes" id="UP000694559"/>
    </source>
</evidence>
<feature type="compositionally biased region" description="Low complexity" evidence="9">
    <location>
        <begin position="1754"/>
        <end position="1771"/>
    </location>
</feature>
<dbReference type="Proteomes" id="UP000694559">
    <property type="component" value="Unplaced"/>
</dbReference>
<evidence type="ECO:0000256" key="8">
    <source>
        <dbReference type="PROSITE-ProRule" id="PRU00039"/>
    </source>
</evidence>
<evidence type="ECO:0000256" key="4">
    <source>
        <dbReference type="ARBA" id="ARBA00022737"/>
    </source>
</evidence>
<feature type="compositionally biased region" description="Low complexity" evidence="9">
    <location>
        <begin position="1852"/>
        <end position="1919"/>
    </location>
</feature>
<dbReference type="InterPro" id="IPR001846">
    <property type="entry name" value="VWF_type-D"/>
</dbReference>
<dbReference type="InterPro" id="IPR014853">
    <property type="entry name" value="VWF/SSPO/ZAN-like_Cys-rich_dom"/>
</dbReference>
<dbReference type="CDD" id="cd19941">
    <property type="entry name" value="TIL"/>
    <property type="match status" value="3"/>
</dbReference>
<evidence type="ECO:0000256" key="9">
    <source>
        <dbReference type="SAM" id="MobiDB-lite"/>
    </source>
</evidence>
<dbReference type="Pfam" id="PF01826">
    <property type="entry name" value="TIL"/>
    <property type="match status" value="1"/>
</dbReference>
<sequence>FDGDIYNFPGVCNYIFASHCTGTFEDFNIQIRRQIVGNTSTISYKYCNINNTLYFSCILIRILLPYNGLGFQIENFFNYIKVDSKIGLTLMWNKEDNLLLELDKKYANSTCGLCGDFNGISKYKEFYFENTPITHFQFGNQWKVNDPTEDCEDPIPSPQKNCTDEYDICRKILTGSAFIECNDIVSVNNYIDVCVHDLCLCDEVEKSSCLCDTFTEYSRQCAHAGGRPQNWRSPELCPRSCPSGMQYQECGSPCANTCTNSERSHVCEDHCTDGCFCPPGTVLDDINGNACIPFEQCPCIYNGESYTPGMTYSAPCRSCICSGGEWYCTDLPCRGICSIEGGSHISTYDEVWYNFHGKCNYILTKAKETFTVLGDLGPCGFTESETCLKMVALTINRGETNGIYSFSIANVTIFQPSHSFIILETNFGLQIVVQVKPLLQVYIYLDPSFQGRMCLCGNFNHNQRDDFKTLNGLIEGTAIAFANTWKTEAACDNIKQHFNDPCTVSTENEKYAHHWCGLLTDDEGPFAKCHPIVNPKTYHMNCMYDSCACKISEKCMCAALSSYVRACRAKGIELAGWRTNACFKYTTCPKSLNYSYEISSCQPTCRSLSEPDITCNIKFVPVDGCACEHGTYMDDSEICIPANKCPCYYKGTTILPGEVYHEFGDVNASTGSKGYNSKCVSGCICPDGLVSDGEGGCIPVEECPCIHNEATYQPGEKIKVDCNTCVCKNRMWKCTMEKCLSTCAVYGDGHYITFDDKRYIFSGQCEYTLLQNYCGQNSSTQGLFRIISENIPCGTTGTTCSKSIKVFFKNYELILTEEEYKVVKRESGGQIPYIIHQMGIYLMIEIQKGLIILWDKKASLFIKLGAEFKGEVCGLCGNSDGNAVNDFTTRSRSVVSDVLEFGNSWKVSPTCPDAKCVKDPCSKNPYRKAWSQKKCSIINSKVFAACHSQVEPTKYYEACVTDACACDTGGDCECFCTAAAAYAKVCSDHGVCVSWRTPSICPMFCDYYNNEGGCEWHYKPCGAPCMKTCRNPSGRCAYHLPGLEGCYPNCPGDRPYFSEDEMKCVSVCGCYDAKGNYHQLGKTFTTGEIHIIEKIMFYITESIPTRTTMCVHKVCRWMGWYDVNYPSHQSTSGDYETPEKIKAKGYNLCKNPDKVECRAKELPDETLHSLNQNVICTPTDGLICNNKDQTPPVCYNYEVRFFCCNFEPCGALTSTPATKTTGGTTPLAERKTSPSHIPESTTPLVIGTTLPTSQPSTLSSVQPTSTSCRPKCQWTQWFDDHNPKTNPDGDFERFEDIRARGLVCEHPQDIECQAKDYAHTSNPAPEQKLQCNVKVGLVCNHTEQTKKPYKCVNYQVKFLCCDYSHCQPFTTSVTSKPTSAKTQYTSTTSSSSTLPHTISTTRQSTPLITTAGTITPLVSTSTGVTTGKQTTTTLPTPPTTHPVTSGIISTTATTSPSTPLVSTSTGVTTGKQITTTLSIPLSTSVSTTSIHISSTTAGTMPSTETTTSPSYIPESTTPLVIGTTLPTSQPSTLSSMQPTSTSCRPKCQWTQWFDDHNPKTNPDGDFERFEDIRARGLVCEHPQDIECQAKDYAHTSNPAPEQKLQCNVKVGLVCNHTEQTKKPYKCVNYQVKFLCCDYSHCQPFTTSVTSKPTSAKTQYTSTTSSSSTLPHTISTTSTPLVSTSTGVTTGKQKTTTLPTPPSTQEVTSGIISTAATTSPSTPLVSTSTGVTTGKQTTTTFPTPLSTLVSTSTPLVSTSTGVTTGKQKTTTLPTPPSTQEVTSGTISTTPTATQSTTLMSTSAEVTTGKQTTTTLPTPLSTLVSTSTPLVSTSTGVTTGKQTTTTLPTPPTTHPVTSGIISTAATTSPSTPLVSTSTGVTTGKQTTTTLPTPLSTLVSTSTPLVSTSTGVTTGKQTTTTLPTPPTTHPVTSGIISTAATTSPSTPLVSTSTGVTTGKQTTTTLPTPLSTLVSTSTPLVSTSTGVTTGKQKTTTLPTPPSTQEVTSGIISTTPTTTQSTTLMSTITTGKQTTTTLPTPPTTHPVTSGIISTTATTSPSTPLVSTSTGVTTGKQITTTLSIPLSTSVSTTSIHISSTTAGTMPSTETTTSPSYIPESTTPLVIGTTLPTSQPSTLSSMQPTSTSCRPKCQWTQWFDDHNPKTNPDGDFERFEDIRARGLVCEHPQDIECQAKDYAHTSNPAPEQKLQCNVKVGLVCKHTEQTKKPYKCVNYQVKFLCCDYSHCQPFTTSVTSKPTSAKTQYTSTTSSSSTLPHTISTTRQSTPLMSTTTTSPSTPLVSTSTGVTTGKQTTTTLPTPLSTLVSTSTPLVSTSTGVTTGKQTTTTLPTPPTTHPVTSGIISTTATTSPSTPVVSTSTGVTTGKQTTTTLPTPLSTLVSTSTPLVSTSTGVTTGKQKTTTLPTPPSTQEVTSGIISTAATTSPSTPLVSTSTGVTTGKQTTTTFPTPLSTLVSTSTPLMSTSTEVTTGKQKTTTLPTPPSTQEVTSGIISTTPTATQSTTLMSTSAEVTTGKQTTTTLPTPLSTLVSTSTPLVSTSTGYNETWMFNNCTKATCEGNNRIVVVPLPQAEKKNCASGLEPKKIVDKDGCIVRYECECFCKGWDHYNFMTFDGTSYTFHGNCTYILVKEIVNKYGNLRILLDNNFCDVAANQPCSRSLLIYYNSMEVRLASEIHEGVRVNKVITLEERQVTTNKLYIFLILKGNGIVASSTGVTMTIELDIDGFISFNGFTFFIMLPYELFQGNTEGQCGSCSNDQSDDCRKPNGQKADSCSESAIYWQVPDINKPYCQVEPTTPPTMSTTMPTTTVETTPTPTPTPCSFPSPLCQLIISDIFADCHKVLSPRKFYDNCLIETCQIFNDSLSCLYIDMYASLCTANGACTDWRSKTEGKCRNIWKSNCQECTCDPLTISIKCKPQSCPSTTHDCKEEGYMPISVLNAEDRCCPTIKCGMLTPNLFEMENACNKLRFTKLSNFFFLHLDRYSQKEKAFQHDCNCCQEFKSHKKEVTLTCLNGTTIIYDYLYVDECKCSACTFKAPTS</sequence>
<dbReference type="PROSITE" id="PS01225">
    <property type="entry name" value="CTCK_2"/>
    <property type="match status" value="1"/>
</dbReference>